<evidence type="ECO:0000256" key="1">
    <source>
        <dbReference type="SAM" id="Phobius"/>
    </source>
</evidence>
<dbReference type="EMBL" id="BMJE01000001">
    <property type="protein sequence ID" value="GGB64820.1"/>
    <property type="molecule type" value="Genomic_DNA"/>
</dbReference>
<evidence type="ECO:0000313" key="2">
    <source>
        <dbReference type="EMBL" id="GGB64820.1"/>
    </source>
</evidence>
<proteinExistence type="predicted"/>
<evidence type="ECO:0000313" key="3">
    <source>
        <dbReference type="Proteomes" id="UP000615760"/>
    </source>
</evidence>
<feature type="transmembrane region" description="Helical" evidence="1">
    <location>
        <begin position="42"/>
        <end position="68"/>
    </location>
</feature>
<comment type="caution">
    <text evidence="2">The sequence shown here is derived from an EMBL/GenBank/DDBJ whole genome shotgun (WGS) entry which is preliminary data.</text>
</comment>
<protein>
    <recommendedName>
        <fullName evidence="4">DUF4293 family protein</fullName>
    </recommendedName>
</protein>
<reference evidence="3" key="1">
    <citation type="journal article" date="2019" name="Int. J. Syst. Evol. Microbiol.">
        <title>The Global Catalogue of Microorganisms (GCM) 10K type strain sequencing project: providing services to taxonomists for standard genome sequencing and annotation.</title>
        <authorList>
            <consortium name="The Broad Institute Genomics Platform"/>
            <consortium name="The Broad Institute Genome Sequencing Center for Infectious Disease"/>
            <person name="Wu L."/>
            <person name="Ma J."/>
        </authorList>
    </citation>
    <scope>NUCLEOTIDE SEQUENCE [LARGE SCALE GENOMIC DNA]</scope>
    <source>
        <strain evidence="3">CGMCC 1.15461</strain>
    </source>
</reference>
<sequence>MGKRTLRFIVFSIAAIALFFLLLKFAYKNNPGLFAINKTIGWAWTVSGFVLPVISFSFISFIIGYFLLFALKAKFNLRFFWYNLLFLLGSIALFVMISMKVFLSSMSLTYIISFVLSFITLLLMCINIGISIVNFIADKRNNKRSIQ</sequence>
<keyword evidence="1" id="KW-0812">Transmembrane</keyword>
<feature type="transmembrane region" description="Helical" evidence="1">
    <location>
        <begin position="80"/>
        <end position="103"/>
    </location>
</feature>
<accession>A0ABQ1JE23</accession>
<keyword evidence="1" id="KW-0472">Membrane</keyword>
<feature type="transmembrane region" description="Helical" evidence="1">
    <location>
        <begin position="7"/>
        <end position="27"/>
    </location>
</feature>
<feature type="transmembrane region" description="Helical" evidence="1">
    <location>
        <begin position="109"/>
        <end position="137"/>
    </location>
</feature>
<dbReference type="Proteomes" id="UP000615760">
    <property type="component" value="Unassembled WGS sequence"/>
</dbReference>
<keyword evidence="1" id="KW-1133">Transmembrane helix</keyword>
<evidence type="ECO:0008006" key="4">
    <source>
        <dbReference type="Google" id="ProtNLM"/>
    </source>
</evidence>
<organism evidence="2 3">
    <name type="scientific">Flavobacterium suaedae</name>
    <dbReference type="NCBI Taxonomy" id="1767027"/>
    <lineage>
        <taxon>Bacteria</taxon>
        <taxon>Pseudomonadati</taxon>
        <taxon>Bacteroidota</taxon>
        <taxon>Flavobacteriia</taxon>
        <taxon>Flavobacteriales</taxon>
        <taxon>Flavobacteriaceae</taxon>
        <taxon>Flavobacterium</taxon>
    </lineage>
</organism>
<name>A0ABQ1JE23_9FLAO</name>
<keyword evidence="3" id="KW-1185">Reference proteome</keyword>
<gene>
    <name evidence="2" type="ORF">GCM10007424_00930</name>
</gene>
<dbReference type="RefSeq" id="WP_188619257.1">
    <property type="nucleotide sequence ID" value="NZ_BMJE01000001.1"/>
</dbReference>